<dbReference type="InterPro" id="IPR049245">
    <property type="entry name" value="DUF6880"/>
</dbReference>
<proteinExistence type="predicted"/>
<feature type="region of interest" description="Disordered" evidence="1">
    <location>
        <begin position="1"/>
        <end position="51"/>
    </location>
</feature>
<dbReference type="EMBL" id="JACIJD010000023">
    <property type="protein sequence ID" value="MBB5695788.1"/>
    <property type="molecule type" value="Genomic_DNA"/>
</dbReference>
<reference evidence="2 3" key="1">
    <citation type="submission" date="2020-08" db="EMBL/GenBank/DDBJ databases">
        <title>Genomic Encyclopedia of Type Strains, Phase IV (KMG-IV): sequencing the most valuable type-strain genomes for metagenomic binning, comparative biology and taxonomic classification.</title>
        <authorList>
            <person name="Goeker M."/>
        </authorList>
    </citation>
    <scope>NUCLEOTIDE SEQUENCE [LARGE SCALE GENOMIC DNA]</scope>
    <source>
        <strain evidence="2 3">DSM 25622</strain>
    </source>
</reference>
<comment type="caution">
    <text evidence="2">The sequence shown here is derived from an EMBL/GenBank/DDBJ whole genome shotgun (WGS) entry which is preliminary data.</text>
</comment>
<dbReference type="Pfam" id="PF21810">
    <property type="entry name" value="DUF6880"/>
    <property type="match status" value="1"/>
</dbReference>
<sequence>MKRTKPGAVSEEEVTSVPLSRPAPASMADEPLAAPSPTRPKSKGTTSRSRTLSAEALEGLGARRLAELLMAQAGQEPALARRLRLALAGTEGGGRLAAEVEKRLRTIGRSRGFIEWDKLRPLARELNSLRQTIAGSLATTDPRAAVAQIGLLLGLAENVFARSDV</sequence>
<evidence type="ECO:0000313" key="2">
    <source>
        <dbReference type="EMBL" id="MBB5695788.1"/>
    </source>
</evidence>
<dbReference type="AlphaFoldDB" id="A0A840Y3S3"/>
<name>A0A840Y3S3_9PROT</name>
<organism evidence="2 3">
    <name type="scientific">Muricoccus pecuniae</name>
    <dbReference type="NCBI Taxonomy" id="693023"/>
    <lineage>
        <taxon>Bacteria</taxon>
        <taxon>Pseudomonadati</taxon>
        <taxon>Pseudomonadota</taxon>
        <taxon>Alphaproteobacteria</taxon>
        <taxon>Acetobacterales</taxon>
        <taxon>Roseomonadaceae</taxon>
        <taxon>Muricoccus</taxon>
    </lineage>
</organism>
<evidence type="ECO:0000256" key="1">
    <source>
        <dbReference type="SAM" id="MobiDB-lite"/>
    </source>
</evidence>
<evidence type="ECO:0000313" key="3">
    <source>
        <dbReference type="Proteomes" id="UP000580654"/>
    </source>
</evidence>
<keyword evidence="3" id="KW-1185">Reference proteome</keyword>
<dbReference type="Proteomes" id="UP000580654">
    <property type="component" value="Unassembled WGS sequence"/>
</dbReference>
<accession>A0A840Y3S3</accession>
<protein>
    <submittedName>
        <fullName evidence="2">Uncharacterized protein</fullName>
    </submittedName>
</protein>
<gene>
    <name evidence="2" type="ORF">FHS87_003855</name>
</gene>